<dbReference type="EMBL" id="CP050951">
    <property type="protein sequence ID" value="QJQ11657.1"/>
    <property type="molecule type" value="Genomic_DNA"/>
</dbReference>
<feature type="transmembrane region" description="Helical" evidence="1">
    <location>
        <begin position="12"/>
        <end position="34"/>
    </location>
</feature>
<organism evidence="2 3">
    <name type="scientific">Pseudomonas putida</name>
    <name type="common">Arthrobacter siderocapsulatus</name>
    <dbReference type="NCBI Taxonomy" id="303"/>
    <lineage>
        <taxon>Bacteria</taxon>
        <taxon>Pseudomonadati</taxon>
        <taxon>Pseudomonadota</taxon>
        <taxon>Gammaproteobacteria</taxon>
        <taxon>Pseudomonadales</taxon>
        <taxon>Pseudomonadaceae</taxon>
        <taxon>Pseudomonas</taxon>
    </lineage>
</organism>
<evidence type="ECO:0000313" key="2">
    <source>
        <dbReference type="EMBL" id="QJQ11657.1"/>
    </source>
</evidence>
<sequence>MKLNQSLIHSAYYLAGCFFLLLSLPLWATLDVWLRHEENITRFNSIGEARNLSIAFEEHVKSVIENADRLLRDLREDAITNEADFHRIVREEIEIYRKRIIQLS</sequence>
<keyword evidence="1" id="KW-1133">Transmembrane helix</keyword>
<gene>
    <name evidence="2" type="ORF">A3L25_020360</name>
</gene>
<reference evidence="2 3" key="1">
    <citation type="submission" date="2016-04" db="EMBL/GenBank/DDBJ databases">
        <authorList>
            <person name="Qiu J."/>
        </authorList>
    </citation>
    <scope>NUCLEOTIDE SEQUENCE [LARGE SCALE GENOMIC DNA]</scope>
    <source>
        <strain evidence="2 3">JQ581</strain>
    </source>
</reference>
<dbReference type="RefSeq" id="WP_148043784.1">
    <property type="nucleotide sequence ID" value="NZ_AP015029.1"/>
</dbReference>
<dbReference type="AlphaFoldDB" id="A0AAP9N151"/>
<proteinExistence type="predicted"/>
<evidence type="ECO:0000313" key="3">
    <source>
        <dbReference type="Proteomes" id="UP000076857"/>
    </source>
</evidence>
<evidence type="ECO:0000256" key="1">
    <source>
        <dbReference type="SAM" id="Phobius"/>
    </source>
</evidence>
<reference evidence="2 3" key="2">
    <citation type="submission" date="2020-04" db="EMBL/GenBank/DDBJ databases">
        <title>Complete genome sequence of Pseudomonas putida strain JQ581.</title>
        <authorList>
            <person name="Mu Y."/>
        </authorList>
    </citation>
    <scope>NUCLEOTIDE SEQUENCE [LARGE SCALE GENOMIC DNA]</scope>
    <source>
        <strain evidence="2 3">JQ581</strain>
    </source>
</reference>
<name>A0AAP9N151_PSEPU</name>
<keyword evidence="1" id="KW-0472">Membrane</keyword>
<dbReference type="Proteomes" id="UP000076857">
    <property type="component" value="Chromosome"/>
</dbReference>
<protein>
    <submittedName>
        <fullName evidence="2">Uncharacterized protein</fullName>
    </submittedName>
</protein>
<keyword evidence="1" id="KW-0812">Transmembrane</keyword>
<accession>A0AAP9N151</accession>